<dbReference type="GO" id="GO:0005829">
    <property type="term" value="C:cytosol"/>
    <property type="evidence" value="ECO:0007669"/>
    <property type="project" value="TreeGrafter"/>
</dbReference>
<feature type="region of interest" description="Disordered" evidence="6">
    <location>
        <begin position="122"/>
        <end position="159"/>
    </location>
</feature>
<evidence type="ECO:0000256" key="5">
    <source>
        <dbReference type="ARBA" id="ARBA00022553"/>
    </source>
</evidence>
<evidence type="ECO:0000256" key="4">
    <source>
        <dbReference type="ARBA" id="ARBA00022490"/>
    </source>
</evidence>
<dbReference type="GO" id="GO:0004805">
    <property type="term" value="F:trehalose-phosphatase activity"/>
    <property type="evidence" value="ECO:0007669"/>
    <property type="project" value="TreeGrafter"/>
</dbReference>
<dbReference type="SUPFAM" id="SSF56784">
    <property type="entry name" value="HAD-like"/>
    <property type="match status" value="1"/>
</dbReference>
<dbReference type="InterPro" id="IPR036412">
    <property type="entry name" value="HAD-like_sf"/>
</dbReference>
<dbReference type="AlphaFoldDB" id="A0A1L9RPE7"/>
<evidence type="ECO:0000256" key="2">
    <source>
        <dbReference type="ARBA" id="ARBA00005409"/>
    </source>
</evidence>
<evidence type="ECO:0000256" key="6">
    <source>
        <dbReference type="SAM" id="MobiDB-lite"/>
    </source>
</evidence>
<reference evidence="8" key="1">
    <citation type="journal article" date="2017" name="Genome Biol.">
        <title>Comparative genomics reveals high biological diversity and specific adaptations in the industrially and medically important fungal genus Aspergillus.</title>
        <authorList>
            <person name="de Vries R.P."/>
            <person name="Riley R."/>
            <person name="Wiebenga A."/>
            <person name="Aguilar-Osorio G."/>
            <person name="Amillis S."/>
            <person name="Uchima C.A."/>
            <person name="Anderluh G."/>
            <person name="Asadollahi M."/>
            <person name="Askin M."/>
            <person name="Barry K."/>
            <person name="Battaglia E."/>
            <person name="Bayram O."/>
            <person name="Benocci T."/>
            <person name="Braus-Stromeyer S.A."/>
            <person name="Caldana C."/>
            <person name="Canovas D."/>
            <person name="Cerqueira G.C."/>
            <person name="Chen F."/>
            <person name="Chen W."/>
            <person name="Choi C."/>
            <person name="Clum A."/>
            <person name="Dos Santos R.A."/>
            <person name="Damasio A.R."/>
            <person name="Diallinas G."/>
            <person name="Emri T."/>
            <person name="Fekete E."/>
            <person name="Flipphi M."/>
            <person name="Freyberg S."/>
            <person name="Gallo A."/>
            <person name="Gournas C."/>
            <person name="Habgood R."/>
            <person name="Hainaut M."/>
            <person name="Harispe M.L."/>
            <person name="Henrissat B."/>
            <person name="Hilden K.S."/>
            <person name="Hope R."/>
            <person name="Hossain A."/>
            <person name="Karabika E."/>
            <person name="Karaffa L."/>
            <person name="Karanyi Z."/>
            <person name="Krasevec N."/>
            <person name="Kuo A."/>
            <person name="Kusch H."/>
            <person name="LaButti K."/>
            <person name="Lagendijk E.L."/>
            <person name="Lapidus A."/>
            <person name="Levasseur A."/>
            <person name="Lindquist E."/>
            <person name="Lipzen A."/>
            <person name="Logrieco A.F."/>
            <person name="MacCabe A."/>
            <person name="Maekelae M.R."/>
            <person name="Malavazi I."/>
            <person name="Melin P."/>
            <person name="Meyer V."/>
            <person name="Mielnichuk N."/>
            <person name="Miskei M."/>
            <person name="Molnar A.P."/>
            <person name="Mule G."/>
            <person name="Ngan C.Y."/>
            <person name="Orejas M."/>
            <person name="Orosz E."/>
            <person name="Ouedraogo J.P."/>
            <person name="Overkamp K.M."/>
            <person name="Park H.-S."/>
            <person name="Perrone G."/>
            <person name="Piumi F."/>
            <person name="Punt P.J."/>
            <person name="Ram A.F."/>
            <person name="Ramon A."/>
            <person name="Rauscher S."/>
            <person name="Record E."/>
            <person name="Riano-Pachon D.M."/>
            <person name="Robert V."/>
            <person name="Roehrig J."/>
            <person name="Ruller R."/>
            <person name="Salamov A."/>
            <person name="Salih N.S."/>
            <person name="Samson R.A."/>
            <person name="Sandor E."/>
            <person name="Sanguinetti M."/>
            <person name="Schuetze T."/>
            <person name="Sepcic K."/>
            <person name="Shelest E."/>
            <person name="Sherlock G."/>
            <person name="Sophianopoulou V."/>
            <person name="Squina F.M."/>
            <person name="Sun H."/>
            <person name="Susca A."/>
            <person name="Todd R.B."/>
            <person name="Tsang A."/>
            <person name="Unkles S.E."/>
            <person name="van de Wiele N."/>
            <person name="van Rossen-Uffink D."/>
            <person name="Oliveira J.V."/>
            <person name="Vesth T.C."/>
            <person name="Visser J."/>
            <person name="Yu J.-H."/>
            <person name="Zhou M."/>
            <person name="Andersen M.R."/>
            <person name="Archer D.B."/>
            <person name="Baker S.E."/>
            <person name="Benoit I."/>
            <person name="Brakhage A.A."/>
            <person name="Braus G.H."/>
            <person name="Fischer R."/>
            <person name="Frisvad J.C."/>
            <person name="Goldman G.H."/>
            <person name="Houbraken J."/>
            <person name="Oakley B."/>
            <person name="Pocsi I."/>
            <person name="Scazzocchio C."/>
            <person name="Seiboth B."/>
            <person name="vanKuyk P.A."/>
            <person name="Wortman J."/>
            <person name="Dyer P.S."/>
            <person name="Grigoriev I.V."/>
        </authorList>
    </citation>
    <scope>NUCLEOTIDE SEQUENCE [LARGE SCALE GENOMIC DNA]</scope>
    <source>
        <strain evidence="8">DTO 134E9</strain>
    </source>
</reference>
<dbReference type="Proteomes" id="UP000184383">
    <property type="component" value="Unassembled WGS sequence"/>
</dbReference>
<keyword evidence="4" id="KW-0963">Cytoplasm</keyword>
<dbReference type="Pfam" id="PF00982">
    <property type="entry name" value="Glyco_transf_20"/>
    <property type="match status" value="1"/>
</dbReference>
<comment type="subcellular location">
    <subcellularLocation>
        <location evidence="1">Cytoplasm</location>
    </subcellularLocation>
</comment>
<dbReference type="InterPro" id="IPR003337">
    <property type="entry name" value="Trehalose_PPase"/>
</dbReference>
<protein>
    <submittedName>
        <fullName evidence="7">Uncharacterized protein</fullName>
    </submittedName>
</protein>
<dbReference type="NCBIfam" id="TIGR00685">
    <property type="entry name" value="T6PP"/>
    <property type="match status" value="1"/>
</dbReference>
<dbReference type="SUPFAM" id="SSF53756">
    <property type="entry name" value="UDP-Glycosyltransferase/glycogen phosphorylase"/>
    <property type="match status" value="1"/>
</dbReference>
<dbReference type="GO" id="GO:0030234">
    <property type="term" value="F:enzyme regulator activity"/>
    <property type="evidence" value="ECO:0007669"/>
    <property type="project" value="UniProtKB-ARBA"/>
</dbReference>
<dbReference type="Pfam" id="PF02358">
    <property type="entry name" value="Trehalose_PPase"/>
    <property type="match status" value="1"/>
</dbReference>
<dbReference type="PANTHER" id="PTHR10788:SF15">
    <property type="entry name" value="TREHALOSE SYNTHASE COMPLEX REGULATORY SUBUNIT TPS3-RELATED"/>
    <property type="match status" value="1"/>
</dbReference>
<evidence type="ECO:0000313" key="8">
    <source>
        <dbReference type="Proteomes" id="UP000184383"/>
    </source>
</evidence>
<organism evidence="7 8">
    <name type="scientific">Aspergillus wentii DTO 134E9</name>
    <dbReference type="NCBI Taxonomy" id="1073089"/>
    <lineage>
        <taxon>Eukaryota</taxon>
        <taxon>Fungi</taxon>
        <taxon>Dikarya</taxon>
        <taxon>Ascomycota</taxon>
        <taxon>Pezizomycotina</taxon>
        <taxon>Eurotiomycetes</taxon>
        <taxon>Eurotiomycetidae</taxon>
        <taxon>Eurotiales</taxon>
        <taxon>Aspergillaceae</taxon>
        <taxon>Aspergillus</taxon>
        <taxon>Aspergillus subgen. Cremei</taxon>
    </lineage>
</organism>
<evidence type="ECO:0000256" key="3">
    <source>
        <dbReference type="ARBA" id="ARBA00006330"/>
    </source>
</evidence>
<gene>
    <name evidence="7" type="ORF">ASPWEDRAFT_38465</name>
</gene>
<dbReference type="Gene3D" id="3.40.50.2000">
    <property type="entry name" value="Glycogen Phosphorylase B"/>
    <property type="match status" value="2"/>
</dbReference>
<dbReference type="Gene3D" id="3.40.50.1000">
    <property type="entry name" value="HAD superfamily/HAD-like"/>
    <property type="match status" value="1"/>
</dbReference>
<dbReference type="InterPro" id="IPR006379">
    <property type="entry name" value="HAD-SF_hydro_IIB"/>
</dbReference>
<dbReference type="VEuPathDB" id="FungiDB:ASPWEDRAFT_38465"/>
<dbReference type="CDD" id="cd03788">
    <property type="entry name" value="GT20_TPS"/>
    <property type="match status" value="1"/>
</dbReference>
<dbReference type="GO" id="GO:0003825">
    <property type="term" value="F:alpha,alpha-trehalose-phosphate synthase (UDP-forming) activity"/>
    <property type="evidence" value="ECO:0007669"/>
    <property type="project" value="TreeGrafter"/>
</dbReference>
<feature type="compositionally biased region" description="Basic and acidic residues" evidence="6">
    <location>
        <begin position="144"/>
        <end position="156"/>
    </location>
</feature>
<keyword evidence="5" id="KW-0597">Phosphoprotein</keyword>
<dbReference type="GeneID" id="63750731"/>
<dbReference type="FunFam" id="3.40.50.2000:FF:000036">
    <property type="entry name" value="Alpha,alpha-trehalose-phosphate synthase subunit Tps2"/>
    <property type="match status" value="1"/>
</dbReference>
<dbReference type="InterPro" id="IPR023214">
    <property type="entry name" value="HAD_sf"/>
</dbReference>
<dbReference type="FunFam" id="3.30.70.1020:FF:000001">
    <property type="entry name" value="Alpha,alpha-trehalose-phosphate synthase [UDP-forming] 1"/>
    <property type="match status" value="1"/>
</dbReference>
<dbReference type="STRING" id="1073089.A0A1L9RPE7"/>
<dbReference type="EMBL" id="KV878211">
    <property type="protein sequence ID" value="OJJ36816.1"/>
    <property type="molecule type" value="Genomic_DNA"/>
</dbReference>
<proteinExistence type="inferred from homology"/>
<dbReference type="FunFam" id="3.40.50.2000:FF:000099">
    <property type="entry name" value="Alpha,alpha-trehalose phosphate synthase subunit, putative"/>
    <property type="match status" value="1"/>
</dbReference>
<name>A0A1L9RPE7_ASPWE</name>
<dbReference type="RefSeq" id="XP_040690492.1">
    <property type="nucleotide sequence ID" value="XM_040834883.1"/>
</dbReference>
<dbReference type="InterPro" id="IPR001830">
    <property type="entry name" value="Glyco_trans_20"/>
</dbReference>
<dbReference type="GO" id="GO:0005946">
    <property type="term" value="C:alpha,alpha-trehalose-phosphate synthase complex (UDP-forming)"/>
    <property type="evidence" value="ECO:0007669"/>
    <property type="project" value="TreeGrafter"/>
</dbReference>
<keyword evidence="8" id="KW-1185">Reference proteome</keyword>
<evidence type="ECO:0000313" key="7">
    <source>
        <dbReference type="EMBL" id="OJJ36816.1"/>
    </source>
</evidence>
<dbReference type="PANTHER" id="PTHR10788">
    <property type="entry name" value="TREHALOSE-6-PHOSPHATE SYNTHASE"/>
    <property type="match status" value="1"/>
</dbReference>
<dbReference type="OrthoDB" id="755951at2759"/>
<dbReference type="NCBIfam" id="TIGR01484">
    <property type="entry name" value="HAD-SF-IIB"/>
    <property type="match status" value="1"/>
</dbReference>
<sequence length="925" mass="103773">MTIFIASLFLPHTVNFHVEEPRNRRSTSSRASKAVIESAAESVPPAPNGVSLFEKQNGTKNAGLTPGATTGHECIFSSDIPKDEHNNTGYPFPSTGEVNLLTGSEAHSPAWGSTKALLQPKPQTAFSPSPSILKHQDPIVPTKDSGREKTLGEPDPTHLLPVDVRIDHSRKVSFSRAEWTIETAEQGNGGLRNAVRSATDAGHMEDKIWVGTLGMPTDALAPQTRTIIAERLRDEYGSLTVYVSDGDFDGHYTHFCKTILWPVFHYQIPDNPKSKAYEDHSWIYYVKINQAFAEKIAKNWKRGDSIWVQDYHLLLVPAMLRKLLPDAQIGFFLHIAFPSSEVFRCLAPRKELLEGILGANLIGFQTDEYCRHFLQTCSRILSVEATNEGLQLEDRFVNVATFPIGIDPTSWDKRRKAADVEQWIKTISERYEGKRLIVSRDKIDQVRGIRQKLLSYELFLNTYPEWRDQVVLIQVATSTTEQPELEATISDIAMRINSTHSTLAHQPLVFLKQDLAFPQYLALISVADALMITSLREGMNLTSHEFVYCQDGKYGPKNYGSLILSEFTGSASVFGNHALLVNPWDYRQCAEAIYTALSRSEDERQQVWTELHRAVLQNSTANWVKSFSETLSRVWNEQSSREIMAVPRLSVTRLEEKYHQSNRRLIIVDYEGTLASWGSPKSIIITTPQRAITALSELTEDPKNIVYVMSSRMPEEMERLFRRVAGLGLIAENGCFVREPHAEEWLKLTDQAHTDAWKDGVSHILEYFQQRAEGSWVEQRHCSLMFHYGSAEDRGAAARLASECAGHINDACANQGIHALLIEGALVVEPVDTNKASAAELVWRYCLERSQKEEELAPPDFLLVIGDSRDDEPVFRWANKLQGAEAVDYSMTVTLGSRSTEAKATVTQGVTSVLSCLEKLVVPPS</sequence>
<comment type="similarity">
    <text evidence="3">In the C-terminal section; belongs to the trehalose phosphatase family.</text>
</comment>
<evidence type="ECO:0000256" key="1">
    <source>
        <dbReference type="ARBA" id="ARBA00004496"/>
    </source>
</evidence>
<comment type="similarity">
    <text evidence="2">In the N-terminal section; belongs to the glycosyltransferase 20 family.</text>
</comment>
<accession>A0A1L9RPE7</accession>
<dbReference type="Gene3D" id="3.30.70.1020">
    <property type="entry name" value="Trehalose-6-phosphate phosphatase related protein, domain 2"/>
    <property type="match status" value="1"/>
</dbReference>
<dbReference type="GO" id="GO:0005992">
    <property type="term" value="P:trehalose biosynthetic process"/>
    <property type="evidence" value="ECO:0007669"/>
    <property type="project" value="InterPro"/>
</dbReference>